<dbReference type="Gene3D" id="3.90.1670.10">
    <property type="entry name" value="FdhE-like domain"/>
    <property type="match status" value="1"/>
</dbReference>
<dbReference type="EMBL" id="CDRZ01000056">
    <property type="protein sequence ID" value="CEO88119.1"/>
    <property type="molecule type" value="Genomic_DNA"/>
</dbReference>
<evidence type="ECO:0000313" key="2">
    <source>
        <dbReference type="EMBL" id="CEO88119.1"/>
    </source>
</evidence>
<dbReference type="GO" id="GO:0051604">
    <property type="term" value="P:protein maturation"/>
    <property type="evidence" value="ECO:0007669"/>
    <property type="project" value="TreeGrafter"/>
</dbReference>
<dbReference type="RefSeq" id="WP_044664346.1">
    <property type="nucleotide sequence ID" value="NZ_CDRZ01000056.1"/>
</dbReference>
<dbReference type="InterPro" id="IPR006452">
    <property type="entry name" value="Formate_DH_accessory"/>
</dbReference>
<evidence type="ECO:0000313" key="3">
    <source>
        <dbReference type="Proteomes" id="UP000046155"/>
    </source>
</evidence>
<name>A0A0B7MC49_9FIRM</name>
<dbReference type="AlphaFoldDB" id="A0A0B7MC49"/>
<proteinExistence type="predicted"/>
<dbReference type="GO" id="GO:0008199">
    <property type="term" value="F:ferric iron binding"/>
    <property type="evidence" value="ECO:0007669"/>
    <property type="project" value="TreeGrafter"/>
</dbReference>
<dbReference type="Pfam" id="PF24859">
    <property type="entry name" value="FdhE_central"/>
    <property type="match status" value="1"/>
</dbReference>
<gene>
    <name evidence="2" type="primary">fdhE</name>
    <name evidence="2" type="ORF">SSCH_1490003</name>
</gene>
<evidence type="ECO:0000259" key="1">
    <source>
        <dbReference type="Pfam" id="PF24859"/>
    </source>
</evidence>
<sequence length="257" mass="29201">MAAKKGKLDVTEDETIEQAFQKYQLLKQIVDQWQQERGPDWRNVLSLTEKPPYLPVRDLPVKAIIELWKRLNIAAKVEIPDSDLSEIMAQFNKDQNTADLDAEMSTRLHMAIRGVAQLACEMANQKGVTAHKFRQTAPDGANTGMRCPVCGEVSILAVLTSPEGKRVMHCTLCGFEWPVKRVGCLHCGSEDAKQQIYLQNESFPGIEMVVCRLCGQYCKEINARELSVQDYVWEDLRTLPLNYAAELWSKEHVKKLH</sequence>
<keyword evidence="3" id="KW-1185">Reference proteome</keyword>
<organism evidence="2 3">
    <name type="scientific">Syntrophaceticus schinkii</name>
    <dbReference type="NCBI Taxonomy" id="499207"/>
    <lineage>
        <taxon>Bacteria</taxon>
        <taxon>Bacillati</taxon>
        <taxon>Bacillota</taxon>
        <taxon>Clostridia</taxon>
        <taxon>Thermoanaerobacterales</taxon>
        <taxon>Thermoanaerobacterales Family III. Incertae Sedis</taxon>
        <taxon>Syntrophaceticus</taxon>
    </lineage>
</organism>
<dbReference type="InterPro" id="IPR056797">
    <property type="entry name" value="FdhE_central"/>
</dbReference>
<reference evidence="3" key="1">
    <citation type="submission" date="2015-01" db="EMBL/GenBank/DDBJ databases">
        <authorList>
            <person name="Manzoor Shahid"/>
            <person name="Zubair Saima"/>
        </authorList>
    </citation>
    <scope>NUCLEOTIDE SEQUENCE [LARGE SCALE GENOMIC DNA]</scope>
    <source>
        <strain evidence="3">Sp3</strain>
    </source>
</reference>
<dbReference type="PANTHER" id="PTHR37689:SF1">
    <property type="entry name" value="PROTEIN FDHE"/>
    <property type="match status" value="1"/>
</dbReference>
<dbReference type="PANTHER" id="PTHR37689">
    <property type="entry name" value="PROTEIN FDHE"/>
    <property type="match status" value="1"/>
</dbReference>
<accession>A0A0B7MC49</accession>
<dbReference type="SUPFAM" id="SSF144020">
    <property type="entry name" value="FdhE-like"/>
    <property type="match status" value="1"/>
</dbReference>
<dbReference type="GO" id="GO:0005829">
    <property type="term" value="C:cytosol"/>
    <property type="evidence" value="ECO:0007669"/>
    <property type="project" value="TreeGrafter"/>
</dbReference>
<dbReference type="Proteomes" id="UP000046155">
    <property type="component" value="Unassembled WGS sequence"/>
</dbReference>
<feature type="domain" description="FdhE central" evidence="1">
    <location>
        <begin position="147"/>
        <end position="181"/>
    </location>
</feature>
<dbReference type="InterPro" id="IPR024064">
    <property type="entry name" value="FdhE-like_sf"/>
</dbReference>
<protein>
    <submittedName>
        <fullName evidence="2">Putative formate dehydrogenase formation protein FdhE</fullName>
    </submittedName>
</protein>